<sequence>MNPIVTAALLVLALFALVQASIIEPPASTRAARQYRTALQSMRWWQPAFWLAAVLLAAPLVTAWNALRFAAYLVAFLAAWASVRLANATAMDGRTIRVYRTCTRREFAR</sequence>
<dbReference type="RefSeq" id="WP_397079467.1">
    <property type="nucleotide sequence ID" value="NZ_JBITGY010000002.1"/>
</dbReference>
<evidence type="ECO:0008006" key="4">
    <source>
        <dbReference type="Google" id="ProtNLM"/>
    </source>
</evidence>
<evidence type="ECO:0000313" key="3">
    <source>
        <dbReference type="Proteomes" id="UP001612741"/>
    </source>
</evidence>
<evidence type="ECO:0000256" key="1">
    <source>
        <dbReference type="SAM" id="Phobius"/>
    </source>
</evidence>
<comment type="caution">
    <text evidence="2">The sequence shown here is derived from an EMBL/GenBank/DDBJ whole genome shotgun (WGS) entry which is preliminary data.</text>
</comment>
<proteinExistence type="predicted"/>
<feature type="transmembrane region" description="Helical" evidence="1">
    <location>
        <begin position="69"/>
        <end position="86"/>
    </location>
</feature>
<accession>A0ABW7YNP2</accession>
<keyword evidence="1" id="KW-0472">Membrane</keyword>
<dbReference type="Proteomes" id="UP001612741">
    <property type="component" value="Unassembled WGS sequence"/>
</dbReference>
<protein>
    <recommendedName>
        <fullName evidence="4">DUF1295 domain-containing protein</fullName>
    </recommendedName>
</protein>
<feature type="transmembrane region" description="Helical" evidence="1">
    <location>
        <begin position="44"/>
        <end position="62"/>
    </location>
</feature>
<name>A0ABW7YNP2_9ACTN</name>
<keyword evidence="1" id="KW-1133">Transmembrane helix</keyword>
<keyword evidence="1" id="KW-0812">Transmembrane</keyword>
<keyword evidence="3" id="KW-1185">Reference proteome</keyword>
<gene>
    <name evidence="2" type="ORF">ACIBG2_06185</name>
</gene>
<evidence type="ECO:0000313" key="2">
    <source>
        <dbReference type="EMBL" id="MFI6496949.1"/>
    </source>
</evidence>
<dbReference type="EMBL" id="JBITGY010000002">
    <property type="protein sequence ID" value="MFI6496949.1"/>
    <property type="molecule type" value="Genomic_DNA"/>
</dbReference>
<organism evidence="2 3">
    <name type="scientific">Nonomuraea typhae</name>
    <dbReference type="NCBI Taxonomy" id="2603600"/>
    <lineage>
        <taxon>Bacteria</taxon>
        <taxon>Bacillati</taxon>
        <taxon>Actinomycetota</taxon>
        <taxon>Actinomycetes</taxon>
        <taxon>Streptosporangiales</taxon>
        <taxon>Streptosporangiaceae</taxon>
        <taxon>Nonomuraea</taxon>
    </lineage>
</organism>
<reference evidence="2 3" key="1">
    <citation type="submission" date="2024-10" db="EMBL/GenBank/DDBJ databases">
        <title>The Natural Products Discovery Center: Release of the First 8490 Sequenced Strains for Exploring Actinobacteria Biosynthetic Diversity.</title>
        <authorList>
            <person name="Kalkreuter E."/>
            <person name="Kautsar S.A."/>
            <person name="Yang D."/>
            <person name="Bader C.D."/>
            <person name="Teijaro C.N."/>
            <person name="Fluegel L."/>
            <person name="Davis C.M."/>
            <person name="Simpson J.R."/>
            <person name="Lauterbach L."/>
            <person name="Steele A.D."/>
            <person name="Gui C."/>
            <person name="Meng S."/>
            <person name="Li G."/>
            <person name="Viehrig K."/>
            <person name="Ye F."/>
            <person name="Su P."/>
            <person name="Kiefer A.F."/>
            <person name="Nichols A."/>
            <person name="Cepeda A.J."/>
            <person name="Yan W."/>
            <person name="Fan B."/>
            <person name="Jiang Y."/>
            <person name="Adhikari A."/>
            <person name="Zheng C.-J."/>
            <person name="Schuster L."/>
            <person name="Cowan T.M."/>
            <person name="Smanski M.J."/>
            <person name="Chevrette M.G."/>
            <person name="De Carvalho L.P.S."/>
            <person name="Shen B."/>
        </authorList>
    </citation>
    <scope>NUCLEOTIDE SEQUENCE [LARGE SCALE GENOMIC DNA]</scope>
    <source>
        <strain evidence="2 3">NPDC050545</strain>
    </source>
</reference>